<keyword evidence="2" id="KW-1185">Reference proteome</keyword>
<evidence type="ECO:0000313" key="2">
    <source>
        <dbReference type="Proteomes" id="UP000248764"/>
    </source>
</evidence>
<comment type="caution">
    <text evidence="1">The sequence shown here is derived from an EMBL/GenBank/DDBJ whole genome shotgun (WGS) entry which is preliminary data.</text>
</comment>
<name>A0A2W2BEK1_9ACTN</name>
<proteinExistence type="predicted"/>
<dbReference type="AlphaFoldDB" id="A0A2W2BEK1"/>
<protein>
    <submittedName>
        <fullName evidence="1">Uncharacterized protein</fullName>
    </submittedName>
</protein>
<evidence type="ECO:0000313" key="1">
    <source>
        <dbReference type="EMBL" id="PZF86031.1"/>
    </source>
</evidence>
<accession>A0A2W2BEK1</accession>
<dbReference type="Proteomes" id="UP000248764">
    <property type="component" value="Unassembled WGS sequence"/>
</dbReference>
<reference evidence="1 2" key="1">
    <citation type="submission" date="2018-01" db="EMBL/GenBank/DDBJ databases">
        <title>Draft genome sequence of Jiangella sp. GTF31.</title>
        <authorList>
            <person name="Sahin N."/>
            <person name="Ay H."/>
            <person name="Saygin H."/>
        </authorList>
    </citation>
    <scope>NUCLEOTIDE SEQUENCE [LARGE SCALE GENOMIC DNA]</scope>
    <source>
        <strain evidence="1 2">GTF31</strain>
    </source>
</reference>
<sequence length="432" mass="48440">MGWSTTTRADSFFAASDAPVQWDNMFSSSLGGGSAPIPICEVPELESAAKRVVEIAMGDQRFEQSISLLSRGEPGSQRRRDQIEFEYVRFIGDIIARSEAVGASSDDDLLAIYLLLEKARFAEELKGDLLVPIALTALDLDQSLKLADGLWIEPLDEDMQRARAASTLYSERISAFVIAAATHAIVQEDFKIHNRNLFNRRFRTPEIDLTQVDRVIQCLHIASQRDTGYAQAIMRPFDWADDWMHDLPAVWEIGQYHRYPDDFDNGGWNREKVLVPKAEIELVPRLFAGLSDAPPNVGLAARRMIRAVLRTDDEDKTLDATIGIEALMLGNRDRDELTHRMAQRAAAVLSSDGYKPAEIYRLIKKVYEHRSAIVHGRASKRSEIQVGEYSHPAQDVGAMLLRLLLVNRLLTGTPWTPESLDAQILNALTRAD</sequence>
<organism evidence="1 2">
    <name type="scientific">Jiangella anatolica</name>
    <dbReference type="NCBI Taxonomy" id="2670374"/>
    <lineage>
        <taxon>Bacteria</taxon>
        <taxon>Bacillati</taxon>
        <taxon>Actinomycetota</taxon>
        <taxon>Actinomycetes</taxon>
        <taxon>Jiangellales</taxon>
        <taxon>Jiangellaceae</taxon>
        <taxon>Jiangella</taxon>
    </lineage>
</organism>
<gene>
    <name evidence="1" type="ORF">C1I92_02230</name>
</gene>
<dbReference type="EMBL" id="POTW01000004">
    <property type="protein sequence ID" value="PZF86031.1"/>
    <property type="molecule type" value="Genomic_DNA"/>
</dbReference>